<dbReference type="Pfam" id="PF14303">
    <property type="entry name" value="NAM-associated"/>
    <property type="match status" value="1"/>
</dbReference>
<evidence type="ECO:0000313" key="3">
    <source>
        <dbReference type="EMBL" id="KAG2538513.1"/>
    </source>
</evidence>
<feature type="region of interest" description="Disordered" evidence="1">
    <location>
        <begin position="15"/>
        <end position="72"/>
    </location>
</feature>
<dbReference type="AlphaFoldDB" id="A0A8T0MPT9"/>
<organism evidence="3 4">
    <name type="scientific">Panicum virgatum</name>
    <name type="common">Blackwell switchgrass</name>
    <dbReference type="NCBI Taxonomy" id="38727"/>
    <lineage>
        <taxon>Eukaryota</taxon>
        <taxon>Viridiplantae</taxon>
        <taxon>Streptophyta</taxon>
        <taxon>Embryophyta</taxon>
        <taxon>Tracheophyta</taxon>
        <taxon>Spermatophyta</taxon>
        <taxon>Magnoliopsida</taxon>
        <taxon>Liliopsida</taxon>
        <taxon>Poales</taxon>
        <taxon>Poaceae</taxon>
        <taxon>PACMAD clade</taxon>
        <taxon>Panicoideae</taxon>
        <taxon>Panicodae</taxon>
        <taxon>Paniceae</taxon>
        <taxon>Panicinae</taxon>
        <taxon>Panicum</taxon>
        <taxon>Panicum sect. Hiantes</taxon>
    </lineage>
</organism>
<protein>
    <recommendedName>
        <fullName evidence="2">No apical meristem-associated C-terminal domain-containing protein</fullName>
    </recommendedName>
</protein>
<dbReference type="InterPro" id="IPR029466">
    <property type="entry name" value="NAM-associated_C"/>
</dbReference>
<dbReference type="EMBL" id="CM029054">
    <property type="protein sequence ID" value="KAG2538513.1"/>
    <property type="molecule type" value="Genomic_DNA"/>
</dbReference>
<evidence type="ECO:0000256" key="1">
    <source>
        <dbReference type="SAM" id="MobiDB-lite"/>
    </source>
</evidence>
<comment type="caution">
    <text evidence="3">The sequence shown here is derived from an EMBL/GenBank/DDBJ whole genome shotgun (WGS) entry which is preliminary data.</text>
</comment>
<evidence type="ECO:0000259" key="2">
    <source>
        <dbReference type="Pfam" id="PF14303"/>
    </source>
</evidence>
<dbReference type="Proteomes" id="UP000823388">
    <property type="component" value="Chromosome 9N"/>
</dbReference>
<sequence>MHCWNILKDQPKRIERRKEIGCAKKMSNKKQKTTANSSPLSVEPAAPVGGGSDAQPAGRPDGKKKEKQKLRQGRTIEAVDYLMAKKKEADLEKELKKEERCNRAFALQEERIKLERVKFEFKREIKEEKIIALDLSTMTFDDQQYYEDRKRKIRERCFNI</sequence>
<name>A0A8T0MPT9_PANVG</name>
<reference evidence="3" key="1">
    <citation type="submission" date="2020-05" db="EMBL/GenBank/DDBJ databases">
        <title>WGS assembly of Panicum virgatum.</title>
        <authorList>
            <person name="Lovell J.T."/>
            <person name="Jenkins J."/>
            <person name="Shu S."/>
            <person name="Juenger T.E."/>
            <person name="Schmutz J."/>
        </authorList>
    </citation>
    <scope>NUCLEOTIDE SEQUENCE</scope>
    <source>
        <strain evidence="3">AP13</strain>
    </source>
</reference>
<accession>A0A8T0MPT9</accession>
<gene>
    <name evidence="3" type="ORF">PVAP13_9NG402228</name>
</gene>
<feature type="domain" description="No apical meristem-associated C-terminal" evidence="2">
    <location>
        <begin position="1"/>
        <end position="153"/>
    </location>
</feature>
<keyword evidence="4" id="KW-1185">Reference proteome</keyword>
<proteinExistence type="predicted"/>
<evidence type="ECO:0000313" key="4">
    <source>
        <dbReference type="Proteomes" id="UP000823388"/>
    </source>
</evidence>